<evidence type="ECO:0000313" key="2">
    <source>
        <dbReference type="EMBL" id="CAF4500927.1"/>
    </source>
</evidence>
<feature type="non-terminal residue" evidence="1">
    <location>
        <position position="1"/>
    </location>
</feature>
<evidence type="ECO:0000313" key="3">
    <source>
        <dbReference type="Proteomes" id="UP000676336"/>
    </source>
</evidence>
<dbReference type="EMBL" id="CAJOBJ010080992">
    <property type="protein sequence ID" value="CAF4500927.1"/>
    <property type="molecule type" value="Genomic_DNA"/>
</dbReference>
<name>A0A8S2X692_9BILA</name>
<reference evidence="1" key="1">
    <citation type="submission" date="2021-02" db="EMBL/GenBank/DDBJ databases">
        <authorList>
            <person name="Nowell W R."/>
        </authorList>
    </citation>
    <scope>NUCLEOTIDE SEQUENCE</scope>
</reference>
<organism evidence="1 3">
    <name type="scientific">Rotaria magnacalcarata</name>
    <dbReference type="NCBI Taxonomy" id="392030"/>
    <lineage>
        <taxon>Eukaryota</taxon>
        <taxon>Metazoa</taxon>
        <taxon>Spiralia</taxon>
        <taxon>Gnathifera</taxon>
        <taxon>Rotifera</taxon>
        <taxon>Eurotatoria</taxon>
        <taxon>Bdelloidea</taxon>
        <taxon>Philodinida</taxon>
        <taxon>Philodinidae</taxon>
        <taxon>Rotaria</taxon>
    </lineage>
</organism>
<dbReference type="AlphaFoldDB" id="A0A8S2X692"/>
<proteinExistence type="predicted"/>
<sequence length="63" mass="7433">SEDARYRVKISNLPPHITHDDLMKRLGIPWKFSCQLIVQPTEQNANHPKLAYLIRQPLENKLR</sequence>
<gene>
    <name evidence="2" type="ORF">GIL414_LOCUS34717</name>
    <name evidence="1" type="ORF">SMN809_LOCUS33926</name>
</gene>
<protein>
    <submittedName>
        <fullName evidence="1">Uncharacterized protein</fullName>
    </submittedName>
</protein>
<evidence type="ECO:0000313" key="1">
    <source>
        <dbReference type="EMBL" id="CAF4478488.1"/>
    </source>
</evidence>
<dbReference type="Proteomes" id="UP000676336">
    <property type="component" value="Unassembled WGS sequence"/>
</dbReference>
<dbReference type="EMBL" id="CAJOBI010076051">
    <property type="protein sequence ID" value="CAF4478488.1"/>
    <property type="molecule type" value="Genomic_DNA"/>
</dbReference>
<dbReference type="Proteomes" id="UP000681720">
    <property type="component" value="Unassembled WGS sequence"/>
</dbReference>
<feature type="non-terminal residue" evidence="1">
    <location>
        <position position="63"/>
    </location>
</feature>
<comment type="caution">
    <text evidence="1">The sequence shown here is derived from an EMBL/GenBank/DDBJ whole genome shotgun (WGS) entry which is preliminary data.</text>
</comment>
<accession>A0A8S2X692</accession>